<sequence>MDSKAIQINPRQITDFMDKLAVAAAEITLPMFKQPINVTNKGQKNLLDYDPVTEADELSEKAIRKLIVQSYPTHNILGEEHGHEEKNAQINSRDQWTWVIDPIDGTRAYICGIPTWGTLVALNDGRAPVYGMLDQPYLKERYIGTPGASYLNGKIINCRPCRNLSEATISTTDPTQFFRSAEDEQAFYRVAAEARLVRNGYDCYAYAMVAAGFMDIVIESGLEPYDIQALIPIVRGAGGIVTNWTGGSAAMGGQVVASATAELHDQVLGLLNT</sequence>
<dbReference type="PANTHER" id="PTHR20854">
    <property type="entry name" value="INOSITOL MONOPHOSPHATASE"/>
    <property type="match status" value="1"/>
</dbReference>
<name>A0A3B1AW93_9ZZZZ</name>
<protein>
    <submittedName>
        <fullName evidence="4">Histidinol-phosphatase [alternative form]</fullName>
        <ecNumber evidence="4">3.1.3.15</ecNumber>
    </submittedName>
</protein>
<dbReference type="NCBIfam" id="TIGR02067">
    <property type="entry name" value="his_9_HisN"/>
    <property type="match status" value="1"/>
</dbReference>
<dbReference type="Gene3D" id="3.40.190.80">
    <property type="match status" value="1"/>
</dbReference>
<keyword evidence="3 4" id="KW-0378">Hydrolase</keyword>
<evidence type="ECO:0000256" key="3">
    <source>
        <dbReference type="ARBA" id="ARBA00022801"/>
    </source>
</evidence>
<evidence type="ECO:0000256" key="2">
    <source>
        <dbReference type="ARBA" id="ARBA00009759"/>
    </source>
</evidence>
<evidence type="ECO:0000256" key="1">
    <source>
        <dbReference type="ARBA" id="ARBA00001946"/>
    </source>
</evidence>
<evidence type="ECO:0000313" key="4">
    <source>
        <dbReference type="EMBL" id="VAX06011.1"/>
    </source>
</evidence>
<dbReference type="PRINTS" id="PR00377">
    <property type="entry name" value="IMPHPHTASES"/>
</dbReference>
<organism evidence="4">
    <name type="scientific">hydrothermal vent metagenome</name>
    <dbReference type="NCBI Taxonomy" id="652676"/>
    <lineage>
        <taxon>unclassified sequences</taxon>
        <taxon>metagenomes</taxon>
        <taxon>ecological metagenomes</taxon>
    </lineage>
</organism>
<dbReference type="GO" id="GO:0007165">
    <property type="term" value="P:signal transduction"/>
    <property type="evidence" value="ECO:0007669"/>
    <property type="project" value="TreeGrafter"/>
</dbReference>
<dbReference type="InterPro" id="IPR011809">
    <property type="entry name" value="His_9_proposed"/>
</dbReference>
<dbReference type="EC" id="3.1.3.15" evidence="4"/>
<comment type="similarity">
    <text evidence="2">Belongs to the inositol monophosphatase superfamily.</text>
</comment>
<dbReference type="EMBL" id="UOFW01000151">
    <property type="protein sequence ID" value="VAX06011.1"/>
    <property type="molecule type" value="Genomic_DNA"/>
</dbReference>
<dbReference type="GO" id="GO:0006020">
    <property type="term" value="P:inositol metabolic process"/>
    <property type="evidence" value="ECO:0007669"/>
    <property type="project" value="TreeGrafter"/>
</dbReference>
<reference evidence="4" key="1">
    <citation type="submission" date="2018-06" db="EMBL/GenBank/DDBJ databases">
        <authorList>
            <person name="Zhirakovskaya E."/>
        </authorList>
    </citation>
    <scope>NUCLEOTIDE SEQUENCE</scope>
</reference>
<proteinExistence type="inferred from homology"/>
<dbReference type="Gene3D" id="3.30.540.10">
    <property type="entry name" value="Fructose-1,6-Bisphosphatase, subunit A, domain 1"/>
    <property type="match status" value="1"/>
</dbReference>
<dbReference type="GO" id="GO:0004401">
    <property type="term" value="F:histidinol-phosphatase activity"/>
    <property type="evidence" value="ECO:0007669"/>
    <property type="project" value="UniProtKB-EC"/>
</dbReference>
<dbReference type="InterPro" id="IPR000760">
    <property type="entry name" value="Inositol_monophosphatase-like"/>
</dbReference>
<gene>
    <name evidence="4" type="ORF">MNBD_ALPHA03-953</name>
</gene>
<dbReference type="GO" id="GO:0008934">
    <property type="term" value="F:inositol monophosphate 1-phosphatase activity"/>
    <property type="evidence" value="ECO:0007669"/>
    <property type="project" value="TreeGrafter"/>
</dbReference>
<dbReference type="AlphaFoldDB" id="A0A3B1AW93"/>
<comment type="cofactor">
    <cofactor evidence="1">
        <name>Mg(2+)</name>
        <dbReference type="ChEBI" id="CHEBI:18420"/>
    </cofactor>
</comment>
<dbReference type="SUPFAM" id="SSF56655">
    <property type="entry name" value="Carbohydrate phosphatase"/>
    <property type="match status" value="1"/>
</dbReference>
<dbReference type="CDD" id="cd01641">
    <property type="entry name" value="Bacterial_IMPase_like_1"/>
    <property type="match status" value="1"/>
</dbReference>
<dbReference type="PANTHER" id="PTHR20854:SF4">
    <property type="entry name" value="INOSITOL-1-MONOPHOSPHATASE-RELATED"/>
    <property type="match status" value="1"/>
</dbReference>
<dbReference type="Pfam" id="PF00459">
    <property type="entry name" value="Inositol_P"/>
    <property type="match status" value="1"/>
</dbReference>
<accession>A0A3B1AW93</accession>